<organism evidence="1 2">
    <name type="scientific">Pluteus cervinus</name>
    <dbReference type="NCBI Taxonomy" id="181527"/>
    <lineage>
        <taxon>Eukaryota</taxon>
        <taxon>Fungi</taxon>
        <taxon>Dikarya</taxon>
        <taxon>Basidiomycota</taxon>
        <taxon>Agaricomycotina</taxon>
        <taxon>Agaricomycetes</taxon>
        <taxon>Agaricomycetidae</taxon>
        <taxon>Agaricales</taxon>
        <taxon>Pluteineae</taxon>
        <taxon>Pluteaceae</taxon>
        <taxon>Pluteus</taxon>
    </lineage>
</organism>
<reference evidence="1 2" key="1">
    <citation type="journal article" date="2019" name="Nat. Ecol. Evol.">
        <title>Megaphylogeny resolves global patterns of mushroom evolution.</title>
        <authorList>
            <person name="Varga T."/>
            <person name="Krizsan K."/>
            <person name="Foldi C."/>
            <person name="Dima B."/>
            <person name="Sanchez-Garcia M."/>
            <person name="Sanchez-Ramirez S."/>
            <person name="Szollosi G.J."/>
            <person name="Szarkandi J.G."/>
            <person name="Papp V."/>
            <person name="Albert L."/>
            <person name="Andreopoulos W."/>
            <person name="Angelini C."/>
            <person name="Antonin V."/>
            <person name="Barry K.W."/>
            <person name="Bougher N.L."/>
            <person name="Buchanan P."/>
            <person name="Buyck B."/>
            <person name="Bense V."/>
            <person name="Catcheside P."/>
            <person name="Chovatia M."/>
            <person name="Cooper J."/>
            <person name="Damon W."/>
            <person name="Desjardin D."/>
            <person name="Finy P."/>
            <person name="Geml J."/>
            <person name="Haridas S."/>
            <person name="Hughes K."/>
            <person name="Justo A."/>
            <person name="Karasinski D."/>
            <person name="Kautmanova I."/>
            <person name="Kiss B."/>
            <person name="Kocsube S."/>
            <person name="Kotiranta H."/>
            <person name="LaButti K.M."/>
            <person name="Lechner B.E."/>
            <person name="Liimatainen K."/>
            <person name="Lipzen A."/>
            <person name="Lukacs Z."/>
            <person name="Mihaltcheva S."/>
            <person name="Morgado L.N."/>
            <person name="Niskanen T."/>
            <person name="Noordeloos M.E."/>
            <person name="Ohm R.A."/>
            <person name="Ortiz-Santana B."/>
            <person name="Ovrebo C."/>
            <person name="Racz N."/>
            <person name="Riley R."/>
            <person name="Savchenko A."/>
            <person name="Shiryaev A."/>
            <person name="Soop K."/>
            <person name="Spirin V."/>
            <person name="Szebenyi C."/>
            <person name="Tomsovsky M."/>
            <person name="Tulloss R.E."/>
            <person name="Uehling J."/>
            <person name="Grigoriev I.V."/>
            <person name="Vagvolgyi C."/>
            <person name="Papp T."/>
            <person name="Martin F.M."/>
            <person name="Miettinen O."/>
            <person name="Hibbett D.S."/>
            <person name="Nagy L.G."/>
        </authorList>
    </citation>
    <scope>NUCLEOTIDE SEQUENCE [LARGE SCALE GENOMIC DNA]</scope>
    <source>
        <strain evidence="1 2">NL-1719</strain>
    </source>
</reference>
<name>A0ACD3B660_9AGAR</name>
<evidence type="ECO:0000313" key="2">
    <source>
        <dbReference type="Proteomes" id="UP000308600"/>
    </source>
</evidence>
<evidence type="ECO:0000313" key="1">
    <source>
        <dbReference type="EMBL" id="TFK73311.1"/>
    </source>
</evidence>
<dbReference type="EMBL" id="ML208277">
    <property type="protein sequence ID" value="TFK73311.1"/>
    <property type="molecule type" value="Genomic_DNA"/>
</dbReference>
<gene>
    <name evidence="1" type="ORF">BDN72DRAFT_217062</name>
</gene>
<dbReference type="Proteomes" id="UP000308600">
    <property type="component" value="Unassembled WGS sequence"/>
</dbReference>
<protein>
    <submittedName>
        <fullName evidence="1">CyP450 monooxygenase</fullName>
    </submittedName>
</protein>
<keyword evidence="1" id="KW-0560">Oxidoreductase</keyword>
<keyword evidence="2" id="KW-1185">Reference proteome</keyword>
<keyword evidence="1" id="KW-0503">Monooxygenase</keyword>
<sequence length="507" mass="57924">MLPMYQWVIVALSLYLLANFRKQKRPPFPPGPKPWPIIGNSLQLPLRKPWLAFTEWGKKYNSQILYANALGQHLVILTDVEDAIELLEKRSSNYSDRLQSQFVLRMGWTWNTALLPYGELWRQHRRIAQEWYRKQAVARHLPLMDAHSKNFLRTLFATPDHFIEHCEVFASAFIMDLVYGYKLKGHADPIHSTAQRAIAELTQAMQPGALALDTFPVLFKILPWLPGWNKFEKWLAGCRELTSRMRDYPFALVEEDIRQGVENPSLVRDMLEKFEANNFGFEDNNHNVLSGIAATSFAGGVETSSVTLETFFLALATHPEVQKKAQAEILRVIGDDRLPTSEDRPSLPYIDAIFSETLRWQPLFPGGIPRTTVRDDVYKGYFIPRGAIVLPNVWSMTRNEAVYPEPEVFRPERYLTPDGRLDDGLPILSFGFGRRACAGKHLARESIWLVMARLLATFSISQARDAVTGREITPETVEYTTALAPHPKPFKCRIEPNGLATRLFNDA</sequence>
<proteinExistence type="predicted"/>
<accession>A0ACD3B660</accession>